<evidence type="ECO:0000313" key="18">
    <source>
        <dbReference type="Proteomes" id="UP000298416"/>
    </source>
</evidence>
<reference evidence="17" key="1">
    <citation type="submission" date="2018-01" db="EMBL/GenBank/DDBJ databases">
        <authorList>
            <person name="Mao J.F."/>
        </authorList>
    </citation>
    <scope>NUCLEOTIDE SEQUENCE</scope>
    <source>
        <strain evidence="17">Huo1</strain>
        <tissue evidence="17">Leaf</tissue>
    </source>
</reference>
<dbReference type="GO" id="GO:0005634">
    <property type="term" value="C:nucleus"/>
    <property type="evidence" value="ECO:0007669"/>
    <property type="project" value="UniProtKB-SubCell"/>
</dbReference>
<keyword evidence="5" id="KW-0287">Flowering</keyword>
<dbReference type="EMBL" id="PNBA02000008">
    <property type="protein sequence ID" value="KAG6416631.1"/>
    <property type="molecule type" value="Genomic_DNA"/>
</dbReference>
<feature type="compositionally biased region" description="Pro residues" evidence="14">
    <location>
        <begin position="121"/>
        <end position="132"/>
    </location>
</feature>
<evidence type="ECO:0000256" key="8">
    <source>
        <dbReference type="ARBA" id="ARBA00023163"/>
    </source>
</evidence>
<feature type="compositionally biased region" description="Basic and acidic residues" evidence="14">
    <location>
        <begin position="42"/>
        <end position="52"/>
    </location>
</feature>
<feature type="transmembrane region" description="Helical" evidence="15">
    <location>
        <begin position="320"/>
        <end position="345"/>
    </location>
</feature>
<feature type="compositionally biased region" description="Low complexity" evidence="14">
    <location>
        <begin position="133"/>
        <end position="144"/>
    </location>
</feature>
<evidence type="ECO:0000256" key="3">
    <source>
        <dbReference type="ARBA" id="ARBA00022782"/>
    </source>
</evidence>
<accession>A0A8X8XM63</accession>
<feature type="region of interest" description="Disordered" evidence="14">
    <location>
        <begin position="34"/>
        <end position="56"/>
    </location>
</feature>
<comment type="caution">
    <text evidence="17">The sequence shown here is derived from an EMBL/GenBank/DDBJ whole genome shotgun (WGS) entry which is preliminary data.</text>
</comment>
<dbReference type="GO" id="GO:0050793">
    <property type="term" value="P:regulation of developmental process"/>
    <property type="evidence" value="ECO:0007669"/>
    <property type="project" value="InterPro"/>
</dbReference>
<dbReference type="CDD" id="cd00086">
    <property type="entry name" value="homeodomain"/>
    <property type="match status" value="1"/>
</dbReference>
<sequence>MASSNRHWPSMFKSKPPHLQWHHDINPSLISSNKTPYAQGHGCEERTPEPKPRWNPRPEQIRILEGIFNSGMVNPPRDEIRRIRAQLQEYGQVGDANVFYWFQNRKSRSKHKQRHLQTFKPQPPAAPSPPPSSSSSDKSSSEKSISVCPSSVIDLLNSPTASVNQPFLHSPADFLAEPFYFPVQHTQELCFPVADQSPNFLLSELMLMTKKREEDEEKMQQFSYTNNTVVPPSFCVPSPSTHHLLQGVEQCGPTKSTVFINDVCFEIGAGPFNVREAFGDDATLFHSSGQPVLTDDWGLTLHPLHHGAFYYLLRPFIKIWYFPFLPLIYHVHCAITNAIHVLWYVTQIWKQLREGGR</sequence>
<dbReference type="AlphaFoldDB" id="A0A8X8XM63"/>
<evidence type="ECO:0000256" key="4">
    <source>
        <dbReference type="ARBA" id="ARBA00023015"/>
    </source>
</evidence>
<dbReference type="GO" id="GO:0003677">
    <property type="term" value="F:DNA binding"/>
    <property type="evidence" value="ECO:0007669"/>
    <property type="project" value="UniProtKB-UniRule"/>
</dbReference>
<keyword evidence="7 12" id="KW-0371">Homeobox</keyword>
<feature type="region of interest" description="Disordered" evidence="14">
    <location>
        <begin position="111"/>
        <end position="144"/>
    </location>
</feature>
<dbReference type="Gene3D" id="1.10.10.60">
    <property type="entry name" value="Homeodomain-like"/>
    <property type="match status" value="1"/>
</dbReference>
<proteinExistence type="inferred from homology"/>
<feature type="domain" description="Homeobox" evidence="16">
    <location>
        <begin position="47"/>
        <end position="112"/>
    </location>
</feature>
<feature type="DNA-binding region" description="Homeobox" evidence="12">
    <location>
        <begin position="49"/>
        <end position="113"/>
    </location>
</feature>
<dbReference type="SMART" id="SM00389">
    <property type="entry name" value="HOX"/>
    <property type="match status" value="1"/>
</dbReference>
<dbReference type="PROSITE" id="PS50071">
    <property type="entry name" value="HOMEOBOX_2"/>
    <property type="match status" value="1"/>
</dbReference>
<evidence type="ECO:0000256" key="10">
    <source>
        <dbReference type="ARBA" id="ARBA00024040"/>
    </source>
</evidence>
<dbReference type="PANTHER" id="PTHR47288">
    <property type="entry name" value="WUSCHEL-RELATED HOMEOBOX 9"/>
    <property type="match status" value="1"/>
</dbReference>
<evidence type="ECO:0000256" key="11">
    <source>
        <dbReference type="ARBA" id="ARBA00068485"/>
    </source>
</evidence>
<dbReference type="InterPro" id="IPR001356">
    <property type="entry name" value="HD"/>
</dbReference>
<protein>
    <recommendedName>
        <fullName evidence="11">Protein WUSCHEL</fullName>
    </recommendedName>
</protein>
<keyword evidence="15" id="KW-0472">Membrane</keyword>
<evidence type="ECO:0000256" key="2">
    <source>
        <dbReference type="ARBA" id="ARBA00022473"/>
    </source>
</evidence>
<evidence type="ECO:0000256" key="7">
    <source>
        <dbReference type="ARBA" id="ARBA00023155"/>
    </source>
</evidence>
<dbReference type="Pfam" id="PF00046">
    <property type="entry name" value="Homeodomain"/>
    <property type="match status" value="1"/>
</dbReference>
<keyword evidence="15" id="KW-1133">Transmembrane helix</keyword>
<keyword evidence="8" id="KW-0804">Transcription</keyword>
<keyword evidence="6 12" id="KW-0238">DNA-binding</keyword>
<evidence type="ECO:0000313" key="17">
    <source>
        <dbReference type="EMBL" id="KAG6416631.1"/>
    </source>
</evidence>
<organism evidence="17">
    <name type="scientific">Salvia splendens</name>
    <name type="common">Scarlet sage</name>
    <dbReference type="NCBI Taxonomy" id="180675"/>
    <lineage>
        <taxon>Eukaryota</taxon>
        <taxon>Viridiplantae</taxon>
        <taxon>Streptophyta</taxon>
        <taxon>Embryophyta</taxon>
        <taxon>Tracheophyta</taxon>
        <taxon>Spermatophyta</taxon>
        <taxon>Magnoliopsida</taxon>
        <taxon>eudicotyledons</taxon>
        <taxon>Gunneridae</taxon>
        <taxon>Pentapetalae</taxon>
        <taxon>asterids</taxon>
        <taxon>lamiids</taxon>
        <taxon>Lamiales</taxon>
        <taxon>Lamiaceae</taxon>
        <taxon>Nepetoideae</taxon>
        <taxon>Mentheae</taxon>
        <taxon>Salviinae</taxon>
        <taxon>Salvia</taxon>
        <taxon>Salvia subgen. Calosphace</taxon>
        <taxon>core Calosphace</taxon>
    </lineage>
</organism>
<dbReference type="Proteomes" id="UP000298416">
    <property type="component" value="Unassembled WGS sequence"/>
</dbReference>
<gene>
    <name evidence="17" type="ORF">SASPL_124064</name>
</gene>
<comment type="subcellular location">
    <subcellularLocation>
        <location evidence="1 12 13">Nucleus</location>
    </subcellularLocation>
</comment>
<dbReference type="GO" id="GO:0009908">
    <property type="term" value="P:flower development"/>
    <property type="evidence" value="ECO:0007669"/>
    <property type="project" value="UniProtKB-KW"/>
</dbReference>
<evidence type="ECO:0000256" key="9">
    <source>
        <dbReference type="ARBA" id="ARBA00023242"/>
    </source>
</evidence>
<name>A0A8X8XM63_SALSN</name>
<dbReference type="FunFam" id="1.10.10.60:FF:000118">
    <property type="entry name" value="WUSCHEL-related homeobox 11"/>
    <property type="match status" value="1"/>
</dbReference>
<evidence type="ECO:0000256" key="12">
    <source>
        <dbReference type="PROSITE-ProRule" id="PRU00108"/>
    </source>
</evidence>
<dbReference type="InterPro" id="IPR044557">
    <property type="entry name" value="WOX8/9-like"/>
</dbReference>
<keyword evidence="18" id="KW-1185">Reference proteome</keyword>
<evidence type="ECO:0000256" key="5">
    <source>
        <dbReference type="ARBA" id="ARBA00023089"/>
    </source>
</evidence>
<keyword evidence="3" id="KW-0221">Differentiation</keyword>
<keyword evidence="4" id="KW-0805">Transcription regulation</keyword>
<dbReference type="GO" id="GO:0003700">
    <property type="term" value="F:DNA-binding transcription factor activity"/>
    <property type="evidence" value="ECO:0007669"/>
    <property type="project" value="InterPro"/>
</dbReference>
<dbReference type="GO" id="GO:0030154">
    <property type="term" value="P:cell differentiation"/>
    <property type="evidence" value="ECO:0007669"/>
    <property type="project" value="UniProtKB-KW"/>
</dbReference>
<keyword evidence="15" id="KW-0812">Transmembrane</keyword>
<evidence type="ECO:0000256" key="6">
    <source>
        <dbReference type="ARBA" id="ARBA00023125"/>
    </source>
</evidence>
<evidence type="ECO:0000256" key="13">
    <source>
        <dbReference type="RuleBase" id="RU000682"/>
    </source>
</evidence>
<keyword evidence="9 12" id="KW-0539">Nucleus</keyword>
<evidence type="ECO:0000256" key="14">
    <source>
        <dbReference type="SAM" id="MobiDB-lite"/>
    </source>
</evidence>
<keyword evidence="2" id="KW-0217">Developmental protein</keyword>
<evidence type="ECO:0000256" key="1">
    <source>
        <dbReference type="ARBA" id="ARBA00004123"/>
    </source>
</evidence>
<reference evidence="17" key="2">
    <citation type="submission" date="2020-08" db="EMBL/GenBank/DDBJ databases">
        <title>Plant Genome Project.</title>
        <authorList>
            <person name="Zhang R.-G."/>
        </authorList>
    </citation>
    <scope>NUCLEOTIDE SEQUENCE</scope>
    <source>
        <strain evidence="17">Huo1</strain>
        <tissue evidence="17">Leaf</tissue>
    </source>
</reference>
<comment type="similarity">
    <text evidence="10">Belongs to the WUS homeobox family.</text>
</comment>
<evidence type="ECO:0000256" key="15">
    <source>
        <dbReference type="SAM" id="Phobius"/>
    </source>
</evidence>
<dbReference type="PANTHER" id="PTHR47288:SF1">
    <property type="entry name" value="WUSCHEL-RELATED HOMEOBOX 9"/>
    <property type="match status" value="1"/>
</dbReference>
<dbReference type="SUPFAM" id="SSF46689">
    <property type="entry name" value="Homeodomain-like"/>
    <property type="match status" value="1"/>
</dbReference>
<evidence type="ECO:0000259" key="16">
    <source>
        <dbReference type="PROSITE" id="PS50071"/>
    </source>
</evidence>
<dbReference type="InterPro" id="IPR009057">
    <property type="entry name" value="Homeodomain-like_sf"/>
</dbReference>